<dbReference type="PANTHER" id="PTHR32086">
    <property type="entry name" value="FANCONI ANEMIA GROUP D2 PROTEIN"/>
    <property type="match status" value="1"/>
</dbReference>
<keyword evidence="3" id="KW-0832">Ubl conjugation</keyword>
<comment type="subcellular location">
    <subcellularLocation>
        <location evidence="1">Nucleus</location>
    </subcellularLocation>
</comment>
<evidence type="ECO:0000256" key="6">
    <source>
        <dbReference type="SAM" id="MobiDB-lite"/>
    </source>
</evidence>
<dbReference type="GO" id="GO:0007129">
    <property type="term" value="P:homologous chromosome pairing at meiosis"/>
    <property type="evidence" value="ECO:0007669"/>
    <property type="project" value="TreeGrafter"/>
</dbReference>
<feature type="region of interest" description="Disordered" evidence="6">
    <location>
        <begin position="1"/>
        <end position="95"/>
    </location>
</feature>
<dbReference type="InterPro" id="IPR029448">
    <property type="entry name" value="FANCD2"/>
</dbReference>
<evidence type="ECO:0000256" key="2">
    <source>
        <dbReference type="ARBA" id="ARBA00022499"/>
    </source>
</evidence>
<feature type="compositionally biased region" description="Acidic residues" evidence="6">
    <location>
        <begin position="1542"/>
        <end position="1556"/>
    </location>
</feature>
<feature type="compositionally biased region" description="Polar residues" evidence="6">
    <location>
        <begin position="44"/>
        <end position="58"/>
    </location>
</feature>
<feature type="compositionally biased region" description="Basic and acidic residues" evidence="6">
    <location>
        <begin position="953"/>
        <end position="965"/>
    </location>
</feature>
<dbReference type="PANTHER" id="PTHR32086:SF0">
    <property type="entry name" value="FANCONI ANEMIA GROUP D2 PROTEIN"/>
    <property type="match status" value="1"/>
</dbReference>
<comment type="similarity">
    <text evidence="5">Belongs to the Fanconi anemia protein FANCD2 family.</text>
</comment>
<dbReference type="GO" id="GO:0070182">
    <property type="term" value="F:DNA polymerase binding"/>
    <property type="evidence" value="ECO:0007669"/>
    <property type="project" value="TreeGrafter"/>
</dbReference>
<dbReference type="GO" id="GO:0036297">
    <property type="term" value="P:interstrand cross-link repair"/>
    <property type="evidence" value="ECO:0007669"/>
    <property type="project" value="TreeGrafter"/>
</dbReference>
<name>A0A8D9AHS8_9HEMI</name>
<organism evidence="7">
    <name type="scientific">Cacopsylla melanoneura</name>
    <dbReference type="NCBI Taxonomy" id="428564"/>
    <lineage>
        <taxon>Eukaryota</taxon>
        <taxon>Metazoa</taxon>
        <taxon>Ecdysozoa</taxon>
        <taxon>Arthropoda</taxon>
        <taxon>Hexapoda</taxon>
        <taxon>Insecta</taxon>
        <taxon>Pterygota</taxon>
        <taxon>Neoptera</taxon>
        <taxon>Paraneoptera</taxon>
        <taxon>Hemiptera</taxon>
        <taxon>Sternorrhyncha</taxon>
        <taxon>Psylloidea</taxon>
        <taxon>Psyllidae</taxon>
        <taxon>Psyllinae</taxon>
        <taxon>Cacopsylla</taxon>
    </lineage>
</organism>
<evidence type="ECO:0000256" key="4">
    <source>
        <dbReference type="ARBA" id="ARBA00023242"/>
    </source>
</evidence>
<feature type="compositionally biased region" description="Basic residues" evidence="6">
    <location>
        <begin position="966"/>
        <end position="975"/>
    </location>
</feature>
<reference evidence="7" key="1">
    <citation type="submission" date="2021-05" db="EMBL/GenBank/DDBJ databases">
        <authorList>
            <person name="Alioto T."/>
            <person name="Alioto T."/>
            <person name="Gomez Garrido J."/>
        </authorList>
    </citation>
    <scope>NUCLEOTIDE SEQUENCE</scope>
</reference>
<proteinExistence type="inferred from homology"/>
<evidence type="ECO:0000256" key="1">
    <source>
        <dbReference type="ARBA" id="ARBA00004123"/>
    </source>
</evidence>
<accession>A0A8D9AHS8</accession>
<keyword evidence="4" id="KW-0539">Nucleus</keyword>
<keyword evidence="2" id="KW-1017">Isopeptide bond</keyword>
<protein>
    <submittedName>
        <fullName evidence="7">Fanconi anemia group D2 protein</fullName>
    </submittedName>
</protein>
<feature type="region of interest" description="Disordered" evidence="6">
    <location>
        <begin position="1508"/>
        <end position="1567"/>
    </location>
</feature>
<dbReference type="EMBL" id="HBUF01570129">
    <property type="protein sequence ID" value="CAG6766145.1"/>
    <property type="molecule type" value="Transcribed_RNA"/>
</dbReference>
<evidence type="ECO:0000313" key="7">
    <source>
        <dbReference type="EMBL" id="CAG6766145.1"/>
    </source>
</evidence>
<dbReference type="GO" id="GO:0031573">
    <property type="term" value="P:mitotic intra-S DNA damage checkpoint signaling"/>
    <property type="evidence" value="ECO:0007669"/>
    <property type="project" value="TreeGrafter"/>
</dbReference>
<feature type="compositionally biased region" description="Basic residues" evidence="6">
    <location>
        <begin position="1"/>
        <end position="11"/>
    </location>
</feature>
<dbReference type="GO" id="GO:1990918">
    <property type="term" value="P:double-strand break repair involved in meiotic recombination"/>
    <property type="evidence" value="ECO:0007669"/>
    <property type="project" value="TreeGrafter"/>
</dbReference>
<feature type="compositionally biased region" description="Polar residues" evidence="6">
    <location>
        <begin position="15"/>
        <end position="34"/>
    </location>
</feature>
<evidence type="ECO:0000256" key="3">
    <source>
        <dbReference type="ARBA" id="ARBA00022843"/>
    </source>
</evidence>
<feature type="compositionally biased region" description="Polar residues" evidence="6">
    <location>
        <begin position="983"/>
        <end position="992"/>
    </location>
</feature>
<dbReference type="GO" id="GO:0005634">
    <property type="term" value="C:nucleus"/>
    <property type="evidence" value="ECO:0007669"/>
    <property type="project" value="UniProtKB-SubCell"/>
</dbReference>
<feature type="compositionally biased region" description="Acidic residues" evidence="6">
    <location>
        <begin position="66"/>
        <end position="80"/>
    </location>
</feature>
<dbReference type="Pfam" id="PF14631">
    <property type="entry name" value="FancD2"/>
    <property type="match status" value="1"/>
</dbReference>
<feature type="compositionally biased region" description="Acidic residues" evidence="6">
    <location>
        <begin position="1509"/>
        <end position="1527"/>
    </location>
</feature>
<sequence length="1567" mass="176261">MRKSHVRRLGHLKQQAASSLTPGGSQPSLNQNQNECKDSRALASDSSLRFSTCAQSTPKRSKISIDVDDEDPFADDDMPDEPVPKNPPVSTSNFKQPTIPKVLEANSDTNNLFPNSTKRGQTKIFMEDILEKCKFYLEGSPSGEHLMKTDKTCFLREIEKQLKQDSNDSLFLNDFKKYHSDNKKLELSFAPTKSEMADELEGDGDQFNVEDCLIRLLLHVGVIQSRLIVYLIERVRSLSQSEQENDEGIAWVVYLLRSLSYLGVIHDSKSLCEQLLDLMDTVHKPVIKREIIASLPDIINFDVHSRVAIKLSNLLQDDESLMPVILETLSILSLSEDILSSVQSATILSIKRSSLDALPAMVKFLISTCEHSYDDVINGIRSELTFEVQPLTRTQVPLSVQKSMEKKLRIETQKKVFSCIKDEMLFNRKFFDAWIKTCKMIAKQNPTEASTKAKPIDLVILIVMYSSCQSDKTKEIVVKVFRCLVLAGHMDSCLLKESLALYVPVLKDEAYFMPLMKLVNDFMRSSERAVVSFTIELTSQLMQYLQGRWVCWLLRDLVSIIGCGDAASVHNALATLKVICLGFKDKIQPMSSIVMILLNKLEDFTVMDMRQVLNILSFLSHSEDDNVSGDIHILVQKKLASIEVQSLRIGVTGAALIIKQISLVSPGEQNSLSSEFSNDTHSTNSTIMVTERATKALDLMDSVTEKLRNRGSDVLGLFYDQLAFMLFRENNIDVTFKVKVAELVKTKLKESFFVNNFEPENLSDPDTLKCSAQFCLSGNLCVNITHLLMQAKTSRNDIVICLPVLMRLLRVSDYLPNIDSLIDGGLILPLRSSYDVNSFSNLPRNHQELVVTSLFLGVNWFIEILNCFSNTLKKSAGRVDPELSTQMSGRVSTQSIEENSQSTTAKKVVLRLQHLVFLHQQLSRILPLLPSSHSFSPPRCYFHVDVKNPIATDKGKAPKPKESKPKKSGGTKRKATTTDDTLRSTCPDSTVLTAGGGGGGEEELSLEEDKPAVLQADMRLYQSFFREMETDVWLILKESLILVPTPEKDCVFSGQLGPVEYLFLMNDAVRKLERCLPPTIKKVSALKSVASSEKTLGFDHLDVLEEINIVQKYISILPSLCKHTTNISNYLHRTWVAFDKIDDVPALFEPEARIIKLCLAQLFKSMAIVFSWNGFQVNPTHNPNTKHHLLYGLCVFTKCGSPNMSMSSKKIEHLNELVTGSVEYLSTFHEYVSYLPAAVSYIKLLRALSNLTPSLDNTAIQNKIGQIAWHFLTTRWYSLTGSEEKGALYCADVEFLLMSHFEYARETSNLDKIFDNLLNDIDQLTEPESRLGTIATIGKSNLHILIRCLCKGILNEIKLKMSSSESKDILQTWLKAFEHMDVLVKVLKDKLMHKSKTNLVAFLKQSKEIFKLFLKEGFAHLTGDNFVSENDLVCKILKKLQSSTRYIQNICNHTKKTEDLQMTKDLPIMKQMMELIILRVSGVMKENKCGDAIQVACLRIRDVAGREIDMDEDSDASESDEEEEEEVTAASPEPSVHTENVPEPDDQTSDNSELSESEMGGDTSNSF</sequence>
<dbReference type="GO" id="GO:0000793">
    <property type="term" value="C:condensed chromosome"/>
    <property type="evidence" value="ECO:0007669"/>
    <property type="project" value="TreeGrafter"/>
</dbReference>
<feature type="region of interest" description="Disordered" evidence="6">
    <location>
        <begin position="951"/>
        <end position="1008"/>
    </location>
</feature>
<evidence type="ECO:0000256" key="5">
    <source>
        <dbReference type="ARBA" id="ARBA00093456"/>
    </source>
</evidence>